<gene>
    <name evidence="3" type="ORF">P167DRAFT_606578</name>
</gene>
<dbReference type="STRING" id="1392247.A0A3N4KKR1"/>
<reference evidence="3 4" key="1">
    <citation type="journal article" date="2018" name="Nat. Ecol. Evol.">
        <title>Pezizomycetes genomes reveal the molecular basis of ectomycorrhizal truffle lifestyle.</title>
        <authorList>
            <person name="Murat C."/>
            <person name="Payen T."/>
            <person name="Noel B."/>
            <person name="Kuo A."/>
            <person name="Morin E."/>
            <person name="Chen J."/>
            <person name="Kohler A."/>
            <person name="Krizsan K."/>
            <person name="Balestrini R."/>
            <person name="Da Silva C."/>
            <person name="Montanini B."/>
            <person name="Hainaut M."/>
            <person name="Levati E."/>
            <person name="Barry K.W."/>
            <person name="Belfiori B."/>
            <person name="Cichocki N."/>
            <person name="Clum A."/>
            <person name="Dockter R.B."/>
            <person name="Fauchery L."/>
            <person name="Guy J."/>
            <person name="Iotti M."/>
            <person name="Le Tacon F."/>
            <person name="Lindquist E.A."/>
            <person name="Lipzen A."/>
            <person name="Malagnac F."/>
            <person name="Mello A."/>
            <person name="Molinier V."/>
            <person name="Miyauchi S."/>
            <person name="Poulain J."/>
            <person name="Riccioni C."/>
            <person name="Rubini A."/>
            <person name="Sitrit Y."/>
            <person name="Splivallo R."/>
            <person name="Traeger S."/>
            <person name="Wang M."/>
            <person name="Zifcakova L."/>
            <person name="Wipf D."/>
            <person name="Zambonelli A."/>
            <person name="Paolocci F."/>
            <person name="Nowrousian M."/>
            <person name="Ottonello S."/>
            <person name="Baldrian P."/>
            <person name="Spatafora J.W."/>
            <person name="Henrissat B."/>
            <person name="Nagy L.G."/>
            <person name="Aury J.M."/>
            <person name="Wincker P."/>
            <person name="Grigoriev I.V."/>
            <person name="Bonfante P."/>
            <person name="Martin F.M."/>
        </authorList>
    </citation>
    <scope>NUCLEOTIDE SEQUENCE [LARGE SCALE GENOMIC DNA]</scope>
    <source>
        <strain evidence="3 4">CCBAS932</strain>
    </source>
</reference>
<dbReference type="Pfam" id="PF11223">
    <property type="entry name" value="DUF3020"/>
    <property type="match status" value="1"/>
</dbReference>
<keyword evidence="4" id="KW-1185">Reference proteome</keyword>
<feature type="region of interest" description="Disordered" evidence="1">
    <location>
        <begin position="204"/>
        <end position="245"/>
    </location>
</feature>
<feature type="region of interest" description="Disordered" evidence="1">
    <location>
        <begin position="745"/>
        <end position="779"/>
    </location>
</feature>
<feature type="region of interest" description="Disordered" evidence="1">
    <location>
        <begin position="300"/>
        <end position="328"/>
    </location>
</feature>
<dbReference type="Proteomes" id="UP000277580">
    <property type="component" value="Unassembled WGS sequence"/>
</dbReference>
<dbReference type="InParanoid" id="A0A3N4KKR1"/>
<feature type="compositionally biased region" description="Low complexity" evidence="1">
    <location>
        <begin position="204"/>
        <end position="214"/>
    </location>
</feature>
<feature type="region of interest" description="Disordered" evidence="1">
    <location>
        <begin position="884"/>
        <end position="914"/>
    </location>
</feature>
<feature type="compositionally biased region" description="Pro residues" evidence="1">
    <location>
        <begin position="700"/>
        <end position="712"/>
    </location>
</feature>
<evidence type="ECO:0000313" key="4">
    <source>
        <dbReference type="Proteomes" id="UP000277580"/>
    </source>
</evidence>
<feature type="region of interest" description="Disordered" evidence="1">
    <location>
        <begin position="681"/>
        <end position="721"/>
    </location>
</feature>
<dbReference type="EMBL" id="ML119137">
    <property type="protein sequence ID" value="RPB11146.1"/>
    <property type="molecule type" value="Genomic_DNA"/>
</dbReference>
<feature type="compositionally biased region" description="Polar residues" evidence="1">
    <location>
        <begin position="491"/>
        <end position="519"/>
    </location>
</feature>
<feature type="compositionally biased region" description="Polar residues" evidence="1">
    <location>
        <begin position="636"/>
        <end position="656"/>
    </location>
</feature>
<dbReference type="InterPro" id="IPR021386">
    <property type="entry name" value="SPP41_DUF3020"/>
</dbReference>
<evidence type="ECO:0000259" key="2">
    <source>
        <dbReference type="Pfam" id="PF11223"/>
    </source>
</evidence>
<dbReference type="OrthoDB" id="5595797at2759"/>
<name>A0A3N4KKR1_9PEZI</name>
<proteinExistence type="predicted"/>
<feature type="domain" description="DUF3020" evidence="2">
    <location>
        <begin position="248"/>
        <end position="296"/>
    </location>
</feature>
<organism evidence="3 4">
    <name type="scientific">Morchella conica CCBAS932</name>
    <dbReference type="NCBI Taxonomy" id="1392247"/>
    <lineage>
        <taxon>Eukaryota</taxon>
        <taxon>Fungi</taxon>
        <taxon>Dikarya</taxon>
        <taxon>Ascomycota</taxon>
        <taxon>Pezizomycotina</taxon>
        <taxon>Pezizomycetes</taxon>
        <taxon>Pezizales</taxon>
        <taxon>Morchellaceae</taxon>
        <taxon>Morchella</taxon>
    </lineage>
</organism>
<accession>A0A3N4KKR1</accession>
<feature type="region of interest" description="Disordered" evidence="1">
    <location>
        <begin position="636"/>
        <end position="660"/>
    </location>
</feature>
<sequence length="914" mass="98284">MNEEEVCLLQAAAGFEGDVKESVPAVVGDIEAGQLSVDDLSVEQINHALQSLVGVMGEAGTEVINQNLEHHSQQSSQPQPEVNCSISGTANNGVGNFGADLKMTKEFEGLWGIEDQNAEDDTGVGGIEDGSDIDYEVQLRELQKSLAELSRACARASTPPPSTPQTAMSSEMVVRSDQGRQISATAEQSVQFTANWIINNLQSATSTGATPSSPEDSNAKGRGRRLSIIDPSEDPLKAAERERIRVENRERKKKWRNQNQERNKDNDLRCRVTKRALHLFGAEMSIEKSNWIEREFNRRRSKRVTRTKIRDNDPATGDPNVGSSSVFPAFNQSGSSSYQVNSGELVLRNQLMNNPALFEKNAEFVIMELITLMSTEPTLLPYMVDILNNMKAEGRGPMIQNSNYQITHDIDNRITDVSDHIHSENDDGTGYGRRGSGLGLIEDGSNTGWSTGSQTPVPEGLDGITGEFESIDRITAGFETLVANLEKSLTDSDVQSNTDGTINPTPEESDQLKPNTVPVSSSSSDRVPSLDEIPIDMDFSHGNIPGPDNLDQALEDLMRGQSQAMTTSSNDGDAGPQFDEEALERLIAEGGVDVAELMKAMESEQATGGHQDQQVKALDDFSVRIDMNDRMELAQQLGQAEDSSTSHASEQPQSNCGDDEVSLEASELTLEEINSLIADLSNGSESIPMDLNGQSNKEPAPQPPPPVAPPPAFNTDHDTSDVYTPENVVAILKTLIELAVTPENYDASSTPAHNPRGTKRSSPDSCLNPSVNKRPCGRAPNNTAAMHAVSKTALNQLNGILISNGYPPTPSSSSYQNHVPSVYHSPQTTGTSGSLQSPAYIASFGTTDGMNKKLMAMKPPPYRPAGGISSGGAGINGNGGLAGVTAKRKTGDEEKKVRAMGFPPLMAGLKPKSV</sequence>
<evidence type="ECO:0000313" key="3">
    <source>
        <dbReference type="EMBL" id="RPB11146.1"/>
    </source>
</evidence>
<feature type="compositionally biased region" description="Basic and acidic residues" evidence="1">
    <location>
        <begin position="234"/>
        <end position="245"/>
    </location>
</feature>
<protein>
    <recommendedName>
        <fullName evidence="2">DUF3020 domain-containing protein</fullName>
    </recommendedName>
</protein>
<feature type="region of interest" description="Disordered" evidence="1">
    <location>
        <begin position="490"/>
        <end position="528"/>
    </location>
</feature>
<dbReference type="AlphaFoldDB" id="A0A3N4KKR1"/>
<evidence type="ECO:0000256" key="1">
    <source>
        <dbReference type="SAM" id="MobiDB-lite"/>
    </source>
</evidence>